<keyword evidence="10" id="KW-1185">Reference proteome</keyword>
<feature type="transmembrane region" description="Helical" evidence="7">
    <location>
        <begin position="152"/>
        <end position="173"/>
    </location>
</feature>
<accession>A0A5B8NKZ4</accession>
<proteinExistence type="predicted"/>
<sequence length="414" mass="45031">MWKKIKRQFPALNRTTWILAFGRLLSSIGTGFVLFYASIFFVNQVGLSATLVGIGVGSGQVAGVLGRFFGGVFTDSKSWGRRRTLLLSAAVSVLADIVLGLTYNFPTLLVGNLLMGFGVGLYWPATEAVIADITGPEDRNEAFAVTRVADSLGLGVGVILGGLIISTAGNYRLLFAADGLSFVVFFAVIYFAVAESYNFDDETTQRNLFQGWGIALRDRAFVIFLGINILFTTYIAKVQSTLPLYLRNYPQTGGEELGFSPEIISALFTWHITLAAIMQLPMARFLNRFRRAQALTFSFSLWLIGFGLVWVTGVTPNAPLIIAIITLGILGLGMNSYTPAASSLVADIAPASMRGIYLSLNSQCWAVGFLIGPPLGGWALDQSRLITDSYWLVVALTTLIGILLLRYLNQLLKQ</sequence>
<feature type="transmembrane region" description="Helical" evidence="7">
    <location>
        <begin position="390"/>
        <end position="408"/>
    </location>
</feature>
<reference evidence="9" key="1">
    <citation type="submission" date="2019-08" db="EMBL/GenBank/DDBJ databases">
        <title>Carotenoids and Carotenoid Binding Proteins in the Halophilic Cyanobacterium Euhalothece sp. ZM00.</title>
        <authorList>
            <person name="Cho S.M."/>
            <person name="Song J.Y."/>
            <person name="Park Y.-I."/>
        </authorList>
    </citation>
    <scope>NUCLEOTIDE SEQUENCE [LARGE SCALE GENOMIC DNA]</scope>
    <source>
        <strain evidence="9">Z-M001</strain>
    </source>
</reference>
<dbReference type="InterPro" id="IPR050171">
    <property type="entry name" value="MFS_Transporters"/>
</dbReference>
<feature type="transmembrane region" description="Helical" evidence="7">
    <location>
        <begin position="358"/>
        <end position="378"/>
    </location>
</feature>
<dbReference type="SUPFAM" id="SSF103473">
    <property type="entry name" value="MFS general substrate transporter"/>
    <property type="match status" value="1"/>
</dbReference>
<evidence type="ECO:0000256" key="6">
    <source>
        <dbReference type="ARBA" id="ARBA00023136"/>
    </source>
</evidence>
<feature type="transmembrane region" description="Helical" evidence="7">
    <location>
        <begin position="85"/>
        <end position="103"/>
    </location>
</feature>
<evidence type="ECO:0000256" key="5">
    <source>
        <dbReference type="ARBA" id="ARBA00022989"/>
    </source>
</evidence>
<dbReference type="PANTHER" id="PTHR23517">
    <property type="entry name" value="RESISTANCE PROTEIN MDTM, PUTATIVE-RELATED-RELATED"/>
    <property type="match status" value="1"/>
</dbReference>
<dbReference type="GO" id="GO:0022857">
    <property type="term" value="F:transmembrane transporter activity"/>
    <property type="evidence" value="ECO:0007669"/>
    <property type="project" value="InterPro"/>
</dbReference>
<keyword evidence="2" id="KW-0813">Transport</keyword>
<evidence type="ECO:0000256" key="3">
    <source>
        <dbReference type="ARBA" id="ARBA00022475"/>
    </source>
</evidence>
<dbReference type="InterPro" id="IPR011701">
    <property type="entry name" value="MFS"/>
</dbReference>
<dbReference type="OrthoDB" id="9793283at2"/>
<feature type="transmembrane region" description="Helical" evidence="7">
    <location>
        <begin position="318"/>
        <end position="337"/>
    </location>
</feature>
<dbReference type="Proteomes" id="UP000318453">
    <property type="component" value="Chromosome"/>
</dbReference>
<dbReference type="PANTHER" id="PTHR23517:SF2">
    <property type="entry name" value="MULTIDRUG RESISTANCE PROTEIN MDTH"/>
    <property type="match status" value="1"/>
</dbReference>
<dbReference type="GO" id="GO:0005886">
    <property type="term" value="C:plasma membrane"/>
    <property type="evidence" value="ECO:0007669"/>
    <property type="project" value="UniProtKB-SubCell"/>
</dbReference>
<dbReference type="PROSITE" id="PS50850">
    <property type="entry name" value="MFS"/>
    <property type="match status" value="1"/>
</dbReference>
<name>A0A5B8NKZ4_9CHRO</name>
<evidence type="ECO:0000313" key="9">
    <source>
        <dbReference type="EMBL" id="QDZ38789.1"/>
    </source>
</evidence>
<dbReference type="Gene3D" id="1.20.1250.20">
    <property type="entry name" value="MFS general substrate transporter like domains"/>
    <property type="match status" value="2"/>
</dbReference>
<evidence type="ECO:0000256" key="4">
    <source>
        <dbReference type="ARBA" id="ARBA00022692"/>
    </source>
</evidence>
<feature type="transmembrane region" description="Helical" evidence="7">
    <location>
        <begin position="220"/>
        <end position="236"/>
    </location>
</feature>
<comment type="subcellular location">
    <subcellularLocation>
        <location evidence="1">Cell membrane</location>
        <topology evidence="1">Multi-pass membrane protein</topology>
    </subcellularLocation>
</comment>
<organism evidence="9 10">
    <name type="scientific">Euhalothece natronophila Z-M001</name>
    <dbReference type="NCBI Taxonomy" id="522448"/>
    <lineage>
        <taxon>Bacteria</taxon>
        <taxon>Bacillati</taxon>
        <taxon>Cyanobacteriota</taxon>
        <taxon>Cyanophyceae</taxon>
        <taxon>Oscillatoriophycideae</taxon>
        <taxon>Chroococcales</taxon>
        <taxon>Halothecacae</taxon>
        <taxon>Halothece cluster</taxon>
        <taxon>Euhalothece</taxon>
    </lineage>
</organism>
<evidence type="ECO:0000259" key="8">
    <source>
        <dbReference type="PROSITE" id="PS50850"/>
    </source>
</evidence>
<gene>
    <name evidence="9" type="ORF">FRE64_01835</name>
</gene>
<evidence type="ECO:0000313" key="10">
    <source>
        <dbReference type="Proteomes" id="UP000318453"/>
    </source>
</evidence>
<keyword evidence="6 7" id="KW-0472">Membrane</keyword>
<protein>
    <submittedName>
        <fullName evidence="9">MFS transporter</fullName>
    </submittedName>
</protein>
<feature type="transmembrane region" description="Helical" evidence="7">
    <location>
        <begin position="21"/>
        <end position="42"/>
    </location>
</feature>
<dbReference type="InterPro" id="IPR020846">
    <property type="entry name" value="MFS_dom"/>
</dbReference>
<evidence type="ECO:0000256" key="1">
    <source>
        <dbReference type="ARBA" id="ARBA00004651"/>
    </source>
</evidence>
<keyword evidence="3" id="KW-1003">Cell membrane</keyword>
<dbReference type="InterPro" id="IPR036259">
    <property type="entry name" value="MFS_trans_sf"/>
</dbReference>
<keyword evidence="5 7" id="KW-1133">Transmembrane helix</keyword>
<feature type="transmembrane region" description="Helical" evidence="7">
    <location>
        <begin position="109"/>
        <end position="131"/>
    </location>
</feature>
<evidence type="ECO:0000256" key="7">
    <source>
        <dbReference type="SAM" id="Phobius"/>
    </source>
</evidence>
<evidence type="ECO:0000256" key="2">
    <source>
        <dbReference type="ARBA" id="ARBA00022448"/>
    </source>
</evidence>
<dbReference type="RefSeq" id="WP_146294400.1">
    <property type="nucleotide sequence ID" value="NZ_CP042326.1"/>
</dbReference>
<keyword evidence="4 7" id="KW-0812">Transmembrane</keyword>
<feature type="domain" description="Major facilitator superfamily (MFS) profile" evidence="8">
    <location>
        <begin position="15"/>
        <end position="413"/>
    </location>
</feature>
<feature type="transmembrane region" description="Helical" evidence="7">
    <location>
        <begin position="263"/>
        <end position="282"/>
    </location>
</feature>
<feature type="transmembrane region" description="Helical" evidence="7">
    <location>
        <begin position="179"/>
        <end position="199"/>
    </location>
</feature>
<dbReference type="KEGG" id="enn:FRE64_01835"/>
<feature type="transmembrane region" description="Helical" evidence="7">
    <location>
        <begin position="294"/>
        <end position="312"/>
    </location>
</feature>
<feature type="transmembrane region" description="Helical" evidence="7">
    <location>
        <begin position="48"/>
        <end position="73"/>
    </location>
</feature>
<dbReference type="Pfam" id="PF07690">
    <property type="entry name" value="MFS_1"/>
    <property type="match status" value="2"/>
</dbReference>
<dbReference type="AlphaFoldDB" id="A0A5B8NKZ4"/>
<dbReference type="EMBL" id="CP042326">
    <property type="protein sequence ID" value="QDZ38789.1"/>
    <property type="molecule type" value="Genomic_DNA"/>
</dbReference>